<dbReference type="OrthoDB" id="517803at2"/>
<dbReference type="AlphaFoldDB" id="A0A2H3L461"/>
<keyword evidence="1" id="KW-0812">Transmembrane</keyword>
<dbReference type="RefSeq" id="WP_097653981.1">
    <property type="nucleotide sequence ID" value="NZ_LYXE01000118.1"/>
</dbReference>
<protein>
    <submittedName>
        <fullName evidence="2">Uncharacterized protein</fullName>
    </submittedName>
</protein>
<feature type="transmembrane region" description="Helical" evidence="1">
    <location>
        <begin position="76"/>
        <end position="95"/>
    </location>
</feature>
<feature type="transmembrane region" description="Helical" evidence="1">
    <location>
        <begin position="12"/>
        <end position="34"/>
    </location>
</feature>
<keyword evidence="3" id="KW-1185">Reference proteome</keyword>
<proteinExistence type="predicted"/>
<evidence type="ECO:0000313" key="2">
    <source>
        <dbReference type="EMBL" id="PDV97943.1"/>
    </source>
</evidence>
<gene>
    <name evidence="2" type="ORF">A9Q02_16825</name>
</gene>
<sequence>MPTTLDRWLTRSLFLSVGFNAMGAFALALPQVFYPILGIPVPPHPVYQAVTVLTIALFGLGYLLQARAVQRDRTFLTIAALGKAGFFGIFLVSWIAGLVPWTAPLVTFGDVIFAAVFVAWLWKTRSEQV</sequence>
<reference evidence="2 3" key="1">
    <citation type="submission" date="2016-05" db="EMBL/GenBank/DDBJ databases">
        <authorList>
            <person name="Lavstsen T."/>
            <person name="Jespersen J.S."/>
        </authorList>
    </citation>
    <scope>NUCLEOTIDE SEQUENCE [LARGE SCALE GENOMIC DNA]</scope>
    <source>
        <strain evidence="2 3">B7-9</strain>
    </source>
</reference>
<organism evidence="2 3">
    <name type="scientific">Candidatus Chloroploca asiatica</name>
    <dbReference type="NCBI Taxonomy" id="1506545"/>
    <lineage>
        <taxon>Bacteria</taxon>
        <taxon>Bacillati</taxon>
        <taxon>Chloroflexota</taxon>
        <taxon>Chloroflexia</taxon>
        <taxon>Chloroflexales</taxon>
        <taxon>Chloroflexineae</taxon>
        <taxon>Oscillochloridaceae</taxon>
        <taxon>Candidatus Chloroploca</taxon>
    </lineage>
</organism>
<dbReference type="Proteomes" id="UP000220922">
    <property type="component" value="Unassembled WGS sequence"/>
</dbReference>
<comment type="caution">
    <text evidence="2">The sequence shown here is derived from an EMBL/GenBank/DDBJ whole genome shotgun (WGS) entry which is preliminary data.</text>
</comment>
<evidence type="ECO:0000313" key="3">
    <source>
        <dbReference type="Proteomes" id="UP000220922"/>
    </source>
</evidence>
<keyword evidence="1" id="KW-1133">Transmembrane helix</keyword>
<name>A0A2H3L461_9CHLR</name>
<keyword evidence="1" id="KW-0472">Membrane</keyword>
<accession>A0A2H3L461</accession>
<dbReference type="EMBL" id="LYXE01000118">
    <property type="protein sequence ID" value="PDV97943.1"/>
    <property type="molecule type" value="Genomic_DNA"/>
</dbReference>
<feature type="transmembrane region" description="Helical" evidence="1">
    <location>
        <begin position="101"/>
        <end position="122"/>
    </location>
</feature>
<evidence type="ECO:0000256" key="1">
    <source>
        <dbReference type="SAM" id="Phobius"/>
    </source>
</evidence>
<feature type="transmembrane region" description="Helical" evidence="1">
    <location>
        <begin position="46"/>
        <end position="64"/>
    </location>
</feature>